<proteinExistence type="predicted"/>
<accession>A0ACC2JNL4</accession>
<evidence type="ECO:0000313" key="1">
    <source>
        <dbReference type="EMBL" id="KAJ8128999.1"/>
    </source>
</evidence>
<name>A0ACC2JNL4_9PEZI</name>
<comment type="caution">
    <text evidence="1">The sequence shown here is derived from an EMBL/GenBank/DDBJ whole genome shotgun (WGS) entry which is preliminary data.</text>
</comment>
<protein>
    <submittedName>
        <fullName evidence="1">Uncharacterized protein</fullName>
    </submittedName>
</protein>
<gene>
    <name evidence="1" type="ORF">O1611_g4634</name>
</gene>
<evidence type="ECO:0000313" key="2">
    <source>
        <dbReference type="Proteomes" id="UP001153332"/>
    </source>
</evidence>
<reference evidence="1" key="1">
    <citation type="submission" date="2022-12" db="EMBL/GenBank/DDBJ databases">
        <title>Genome Sequence of Lasiodiplodia mahajangana.</title>
        <authorList>
            <person name="Buettner E."/>
        </authorList>
    </citation>
    <scope>NUCLEOTIDE SEQUENCE</scope>
    <source>
        <strain evidence="1">VT137</strain>
    </source>
</reference>
<organism evidence="1 2">
    <name type="scientific">Lasiodiplodia mahajangana</name>
    <dbReference type="NCBI Taxonomy" id="1108764"/>
    <lineage>
        <taxon>Eukaryota</taxon>
        <taxon>Fungi</taxon>
        <taxon>Dikarya</taxon>
        <taxon>Ascomycota</taxon>
        <taxon>Pezizomycotina</taxon>
        <taxon>Dothideomycetes</taxon>
        <taxon>Dothideomycetes incertae sedis</taxon>
        <taxon>Botryosphaeriales</taxon>
        <taxon>Botryosphaeriaceae</taxon>
        <taxon>Lasiodiplodia</taxon>
    </lineage>
</organism>
<keyword evidence="2" id="KW-1185">Reference proteome</keyword>
<dbReference type="Proteomes" id="UP001153332">
    <property type="component" value="Unassembled WGS sequence"/>
</dbReference>
<sequence length="103" mass="10849">MPALGASGALFALFGILGVSFPYAEVGIILLPGSIPIGEALTYVALFDAIGIFVKYPFIRLGHAAHLGGLALGVAYAKYGGDKKIWRPGRRIAFKTMRSLGVI</sequence>
<dbReference type="EMBL" id="JAPUUL010000895">
    <property type="protein sequence ID" value="KAJ8128999.1"/>
    <property type="molecule type" value="Genomic_DNA"/>
</dbReference>